<organism evidence="2 3">
    <name type="scientific">Ensete ventricosum</name>
    <name type="common">Abyssinian banana</name>
    <name type="synonym">Musa ensete</name>
    <dbReference type="NCBI Taxonomy" id="4639"/>
    <lineage>
        <taxon>Eukaryota</taxon>
        <taxon>Viridiplantae</taxon>
        <taxon>Streptophyta</taxon>
        <taxon>Embryophyta</taxon>
        <taxon>Tracheophyta</taxon>
        <taxon>Spermatophyta</taxon>
        <taxon>Magnoliopsida</taxon>
        <taxon>Liliopsida</taxon>
        <taxon>Zingiberales</taxon>
        <taxon>Musaceae</taxon>
        <taxon>Ensete</taxon>
    </lineage>
</organism>
<name>A0A426ZP83_ENSVE</name>
<accession>A0A426ZP83</accession>
<reference evidence="2 3" key="1">
    <citation type="journal article" date="2014" name="Agronomy (Basel)">
        <title>A Draft Genome Sequence for Ensete ventricosum, the Drought-Tolerant Tree Against Hunger.</title>
        <authorList>
            <person name="Harrison J."/>
            <person name="Moore K.A."/>
            <person name="Paszkiewicz K."/>
            <person name="Jones T."/>
            <person name="Grant M."/>
            <person name="Ambacheew D."/>
            <person name="Muzemil S."/>
            <person name="Studholme D.J."/>
        </authorList>
    </citation>
    <scope>NUCLEOTIDE SEQUENCE [LARGE SCALE GENOMIC DNA]</scope>
</reference>
<feature type="compositionally biased region" description="Basic residues" evidence="1">
    <location>
        <begin position="43"/>
        <end position="54"/>
    </location>
</feature>
<dbReference type="EMBL" id="AMZH03005677">
    <property type="protein sequence ID" value="RRT65806.1"/>
    <property type="molecule type" value="Genomic_DNA"/>
</dbReference>
<evidence type="ECO:0000313" key="3">
    <source>
        <dbReference type="Proteomes" id="UP000287651"/>
    </source>
</evidence>
<dbReference type="Proteomes" id="UP000287651">
    <property type="component" value="Unassembled WGS sequence"/>
</dbReference>
<feature type="region of interest" description="Disordered" evidence="1">
    <location>
        <begin position="1"/>
        <end position="99"/>
    </location>
</feature>
<gene>
    <name evidence="2" type="ORF">B296_00001523</name>
</gene>
<dbReference type="AlphaFoldDB" id="A0A426ZP83"/>
<evidence type="ECO:0000313" key="2">
    <source>
        <dbReference type="EMBL" id="RRT65806.1"/>
    </source>
</evidence>
<evidence type="ECO:0000256" key="1">
    <source>
        <dbReference type="SAM" id="MobiDB-lite"/>
    </source>
</evidence>
<sequence>MVSELRQRGGGAARYGLATCKGPTGYDQAPYKGRPPAWAAAARKGRRDRQRPTHKGLLPAECLQGGDRQRPAHSQPCRLRRGNGGDGAKEGKERARTSF</sequence>
<protein>
    <submittedName>
        <fullName evidence="2">Uncharacterized protein</fullName>
    </submittedName>
</protein>
<feature type="compositionally biased region" description="Basic and acidic residues" evidence="1">
    <location>
        <begin position="87"/>
        <end position="99"/>
    </location>
</feature>
<comment type="caution">
    <text evidence="2">The sequence shown here is derived from an EMBL/GenBank/DDBJ whole genome shotgun (WGS) entry which is preliminary data.</text>
</comment>
<proteinExistence type="predicted"/>